<dbReference type="EMBL" id="CP091511">
    <property type="protein sequence ID" value="UOO88350.1"/>
    <property type="molecule type" value="Genomic_DNA"/>
</dbReference>
<protein>
    <submittedName>
        <fullName evidence="2">Uncharacterized protein</fullName>
    </submittedName>
</protein>
<sequence length="140" mass="16723">MRMQWMVVSLCLLSPSAWALMSKHCKEPVYKNEYVRYVCWYSNTSMPAAYEYHLKEMKKKLPASVQPYVLAELPQYKNKYIDISPTETLVYDHDLSQYREEYRVLWKKQGKVVYRMEIGVTSPGFFDRYHGAAIAEYVYY</sequence>
<gene>
    <name evidence="2" type="ORF">LVJ82_12810</name>
</gene>
<name>A0ABY4E0N1_9NEIS</name>
<keyword evidence="3" id="KW-1185">Reference proteome</keyword>
<evidence type="ECO:0000313" key="3">
    <source>
        <dbReference type="Proteomes" id="UP000832011"/>
    </source>
</evidence>
<dbReference type="RefSeq" id="WP_058357964.1">
    <property type="nucleotide sequence ID" value="NZ_CABKVG010000010.1"/>
</dbReference>
<feature type="signal peptide" evidence="1">
    <location>
        <begin position="1"/>
        <end position="19"/>
    </location>
</feature>
<reference evidence="2 3" key="1">
    <citation type="journal article" date="2022" name="Res Sq">
        <title>Evolution of multicellular longitudinally dividing oral cavity symbionts (Neisseriaceae).</title>
        <authorList>
            <person name="Nyongesa S."/>
            <person name="Weber P."/>
            <person name="Bernet E."/>
            <person name="Pullido F."/>
            <person name="Nieckarz M."/>
            <person name="Delaby M."/>
            <person name="Nieves C."/>
            <person name="Viehboeck T."/>
            <person name="Krause N."/>
            <person name="Rivera-Millot A."/>
            <person name="Nakamura A."/>
            <person name="Vischer N."/>
            <person name="VanNieuwenhze M."/>
            <person name="Brun Y."/>
            <person name="Cava F."/>
            <person name="Bulgheresi S."/>
            <person name="Veyrier F."/>
        </authorList>
    </citation>
    <scope>NUCLEOTIDE SEQUENCE [LARGE SCALE GENOMIC DNA]</scope>
    <source>
        <strain evidence="2 3">SN4</strain>
    </source>
</reference>
<evidence type="ECO:0000313" key="2">
    <source>
        <dbReference type="EMBL" id="UOO88350.1"/>
    </source>
</evidence>
<evidence type="ECO:0000256" key="1">
    <source>
        <dbReference type="SAM" id="SignalP"/>
    </source>
</evidence>
<accession>A0ABY4E0N1</accession>
<feature type="chain" id="PRO_5046997238" evidence="1">
    <location>
        <begin position="20"/>
        <end position="140"/>
    </location>
</feature>
<keyword evidence="1" id="KW-0732">Signal</keyword>
<dbReference type="Proteomes" id="UP000832011">
    <property type="component" value="Chromosome"/>
</dbReference>
<proteinExistence type="predicted"/>
<organism evidence="2 3">
    <name type="scientific">Vitreoscilla massiliensis</name>
    <dbReference type="NCBI Taxonomy" id="1689272"/>
    <lineage>
        <taxon>Bacteria</taxon>
        <taxon>Pseudomonadati</taxon>
        <taxon>Pseudomonadota</taxon>
        <taxon>Betaproteobacteria</taxon>
        <taxon>Neisseriales</taxon>
        <taxon>Neisseriaceae</taxon>
        <taxon>Vitreoscilla</taxon>
    </lineage>
</organism>